<dbReference type="InterPro" id="IPR033379">
    <property type="entry name" value="Acid_Pase_AS"/>
</dbReference>
<comment type="caution">
    <text evidence="4">The sequence shown here is derived from an EMBL/GenBank/DDBJ whole genome shotgun (WGS) entry which is preliminary data.</text>
</comment>
<keyword evidence="3" id="KW-0732">Signal</keyword>
<evidence type="ECO:0000256" key="2">
    <source>
        <dbReference type="ARBA" id="ARBA00022801"/>
    </source>
</evidence>
<dbReference type="CDD" id="cd07061">
    <property type="entry name" value="HP_HAP_like"/>
    <property type="match status" value="1"/>
</dbReference>
<feature type="chain" id="PRO_5034203540" description="Phosphoglycerate mutase-like protein" evidence="3">
    <location>
        <begin position="31"/>
        <end position="535"/>
    </location>
</feature>
<evidence type="ECO:0000256" key="3">
    <source>
        <dbReference type="SAM" id="SignalP"/>
    </source>
</evidence>
<proteinExistence type="inferred from homology"/>
<keyword evidence="2" id="KW-0378">Hydrolase</keyword>
<dbReference type="PROSITE" id="PS00778">
    <property type="entry name" value="HIS_ACID_PHOSPHAT_2"/>
    <property type="match status" value="1"/>
</dbReference>
<dbReference type="AlphaFoldDB" id="A0A8H7XRE1"/>
<organism evidence="4">
    <name type="scientific">Psilocybe cubensis</name>
    <name type="common">Psychedelic mushroom</name>
    <name type="synonym">Stropharia cubensis</name>
    <dbReference type="NCBI Taxonomy" id="181762"/>
    <lineage>
        <taxon>Eukaryota</taxon>
        <taxon>Fungi</taxon>
        <taxon>Dikarya</taxon>
        <taxon>Basidiomycota</taxon>
        <taxon>Agaricomycotina</taxon>
        <taxon>Agaricomycetes</taxon>
        <taxon>Agaricomycetidae</taxon>
        <taxon>Agaricales</taxon>
        <taxon>Agaricineae</taxon>
        <taxon>Strophariaceae</taxon>
        <taxon>Psilocybe</taxon>
    </lineage>
</organism>
<dbReference type="InterPro" id="IPR029033">
    <property type="entry name" value="His_PPase_superfam"/>
</dbReference>
<dbReference type="GO" id="GO:0016791">
    <property type="term" value="F:phosphatase activity"/>
    <property type="evidence" value="ECO:0007669"/>
    <property type="project" value="TreeGrafter"/>
</dbReference>
<sequence>MQAQPGSRSPRFHLLLSFLIVLSLPHLIGAESILGDNNTCDNAHILERNADCDPQRAAMTWNTTKETTANTGAKMYGYRYPQVPLEVDNYPVGPEGLQLEQVHVYVRHGERTPVGVRLTDPPASIPEYWMMCKTARRFRAAVSSALGPSPNQAPHLSVRNDELEETLQTQKVVERKDGTLVEGECLLGELTDLGRQSTYSFGQNLRRLYVERLGFIPDTLPSSDIVYFRSTNMPRTIESLQQVVHGLYPTNKCLDGAQPPLRIRNGKDENLIGNTYACKRLEILQAGFANAAAQAYNRSLERLDKKVSKYLNGNPIRVDGKPRASGIMDTIRASIAHGIKVPPEFEDKTIVDVIEQAVDVCSTLFLPYGHPLRTIYALDKTEEVRRLAMGRLLDDMSRKMQTKIQQREADPLKILVHSTHDTAIAGLCSTFDVFDDKWPAFTASITFELFKTREPESDQTRSQSILTRMGSPSSSSQYYVRMRHQNKDMTLPICAQSGNHLEGHPEFCTFSAFKARVKELTPTEWDDECLPAGKP</sequence>
<evidence type="ECO:0000256" key="1">
    <source>
        <dbReference type="ARBA" id="ARBA00005375"/>
    </source>
</evidence>
<dbReference type="Pfam" id="PF00328">
    <property type="entry name" value="His_Phos_2"/>
    <property type="match status" value="1"/>
</dbReference>
<protein>
    <recommendedName>
        <fullName evidence="5">Phosphoglycerate mutase-like protein</fullName>
    </recommendedName>
</protein>
<evidence type="ECO:0000313" key="4">
    <source>
        <dbReference type="EMBL" id="KAG5164611.1"/>
    </source>
</evidence>
<dbReference type="SUPFAM" id="SSF53254">
    <property type="entry name" value="Phosphoglycerate mutase-like"/>
    <property type="match status" value="1"/>
</dbReference>
<comment type="similarity">
    <text evidence="1">Belongs to the histidine acid phosphatase family.</text>
</comment>
<gene>
    <name evidence="4" type="ORF">JR316_010249</name>
</gene>
<reference evidence="4" key="1">
    <citation type="submission" date="2021-02" db="EMBL/GenBank/DDBJ databases">
        <title>Psilocybe cubensis genome.</title>
        <authorList>
            <person name="Mckernan K.J."/>
            <person name="Crawford S."/>
            <person name="Trippe A."/>
            <person name="Kane L.T."/>
            <person name="Mclaughlin S."/>
        </authorList>
    </citation>
    <scope>NUCLEOTIDE SEQUENCE [LARGE SCALE GENOMIC DNA]</scope>
    <source>
        <strain evidence="4">MGC-MH-2018</strain>
    </source>
</reference>
<name>A0A8H7XRE1_PSICU</name>
<dbReference type="PANTHER" id="PTHR11567">
    <property type="entry name" value="ACID PHOSPHATASE-RELATED"/>
    <property type="match status" value="1"/>
</dbReference>
<feature type="signal peptide" evidence="3">
    <location>
        <begin position="1"/>
        <end position="30"/>
    </location>
</feature>
<accession>A0A8H7XRE1</accession>
<dbReference type="InterPro" id="IPR050645">
    <property type="entry name" value="Histidine_acid_phosphatase"/>
</dbReference>
<dbReference type="Gene3D" id="3.40.50.1240">
    <property type="entry name" value="Phosphoglycerate mutase-like"/>
    <property type="match status" value="1"/>
</dbReference>
<dbReference type="InterPro" id="IPR000560">
    <property type="entry name" value="His_Pase_clade-2"/>
</dbReference>
<evidence type="ECO:0008006" key="5">
    <source>
        <dbReference type="Google" id="ProtNLM"/>
    </source>
</evidence>
<dbReference type="PANTHER" id="PTHR11567:SF110">
    <property type="entry name" value="2-PHOSPHOXYLOSE PHOSPHATASE 1"/>
    <property type="match status" value="1"/>
</dbReference>
<dbReference type="EMBL" id="JAFIQS010000011">
    <property type="protein sequence ID" value="KAG5164611.1"/>
    <property type="molecule type" value="Genomic_DNA"/>
</dbReference>